<dbReference type="Pfam" id="PF20088">
    <property type="entry name" value="DUF6480"/>
    <property type="match status" value="1"/>
</dbReference>
<feature type="region of interest" description="Disordered" evidence="1">
    <location>
        <begin position="1"/>
        <end position="69"/>
    </location>
</feature>
<dbReference type="AlphaFoldDB" id="A0A0B5EH48"/>
<evidence type="ECO:0000256" key="2">
    <source>
        <dbReference type="SAM" id="Phobius"/>
    </source>
</evidence>
<dbReference type="EMBL" id="CP010519">
    <property type="protein sequence ID" value="AJE81483.1"/>
    <property type="molecule type" value="Genomic_DNA"/>
</dbReference>
<keyword evidence="2" id="KW-1133">Transmembrane helix</keyword>
<accession>A0A0B5EH48</accession>
<dbReference type="Proteomes" id="UP000031523">
    <property type="component" value="Chromosome"/>
</dbReference>
<keyword evidence="2" id="KW-0812">Transmembrane</keyword>
<name>A0A0B5EH48_STRA4</name>
<proteinExistence type="predicted"/>
<protein>
    <submittedName>
        <fullName evidence="3">Uncharacterized protein</fullName>
    </submittedName>
</protein>
<dbReference type="KEGG" id="sals:SLNWT_1107"/>
<dbReference type="InterPro" id="IPR045512">
    <property type="entry name" value="DUF6480"/>
</dbReference>
<sequence length="99" mass="10538">MRQPYTPGPDRTRAGPGTTAPVRAPRPADAPVGDLHEAGSMTDPLVPPEETPPVEGSISEAHEERPDGGVWEHPGIWLWLVIVGAVIVAAFFIARLVSL</sequence>
<keyword evidence="4" id="KW-1185">Reference proteome</keyword>
<evidence type="ECO:0000313" key="3">
    <source>
        <dbReference type="EMBL" id="AJE81483.1"/>
    </source>
</evidence>
<evidence type="ECO:0000256" key="1">
    <source>
        <dbReference type="SAM" id="MobiDB-lite"/>
    </source>
</evidence>
<reference evidence="3 4" key="1">
    <citation type="submission" date="2015-01" db="EMBL/GenBank/DDBJ databases">
        <title>Enhanced salinomycin production by adjusting the supply of polyketide extender units in Streptomyce albus DSM 41398.</title>
        <authorList>
            <person name="Lu C."/>
        </authorList>
    </citation>
    <scope>NUCLEOTIDE SEQUENCE [LARGE SCALE GENOMIC DNA]</scope>
    <source>
        <strain evidence="4">ATCC 21838 / DSM 41398 / FERM P-419 / JCM 4703 / NBRC 107858</strain>
    </source>
</reference>
<feature type="transmembrane region" description="Helical" evidence="2">
    <location>
        <begin position="76"/>
        <end position="97"/>
    </location>
</feature>
<organism evidence="3 4">
    <name type="scientific">Streptomyces albus (strain ATCC 21838 / DSM 41398 / FERM P-419 / JCM 4703 / NBRC 107858)</name>
    <dbReference type="NCBI Taxonomy" id="1081613"/>
    <lineage>
        <taxon>Bacteria</taxon>
        <taxon>Bacillati</taxon>
        <taxon>Actinomycetota</taxon>
        <taxon>Actinomycetes</taxon>
        <taxon>Kitasatosporales</taxon>
        <taxon>Streptomycetaceae</taxon>
        <taxon>Streptomyces</taxon>
    </lineage>
</organism>
<gene>
    <name evidence="3" type="ORF">SLNWT_1107</name>
</gene>
<keyword evidence="2" id="KW-0472">Membrane</keyword>
<feature type="compositionally biased region" description="Low complexity" evidence="1">
    <location>
        <begin position="16"/>
        <end position="33"/>
    </location>
</feature>
<evidence type="ECO:0000313" key="4">
    <source>
        <dbReference type="Proteomes" id="UP000031523"/>
    </source>
</evidence>